<evidence type="ECO:0000313" key="4">
    <source>
        <dbReference type="Proteomes" id="UP001225356"/>
    </source>
</evidence>
<accession>A0ABT9QI93</accession>
<keyword evidence="2" id="KW-0732">Signal</keyword>
<feature type="region of interest" description="Disordered" evidence="1">
    <location>
        <begin position="53"/>
        <end position="75"/>
    </location>
</feature>
<comment type="caution">
    <text evidence="3">The sequence shown here is derived from an EMBL/GenBank/DDBJ whole genome shotgun (WGS) entry which is preliminary data.</text>
</comment>
<reference evidence="3 4" key="1">
    <citation type="submission" date="2023-07" db="EMBL/GenBank/DDBJ databases">
        <title>Sequencing the genomes of 1000 actinobacteria strains.</title>
        <authorList>
            <person name="Klenk H.-P."/>
        </authorList>
    </citation>
    <scope>NUCLEOTIDE SEQUENCE [LARGE SCALE GENOMIC DNA]</scope>
    <source>
        <strain evidence="3 4">DSM 46740</strain>
    </source>
</reference>
<protein>
    <submittedName>
        <fullName evidence="3">Uncharacterized protein</fullName>
    </submittedName>
</protein>
<feature type="chain" id="PRO_5045566230" evidence="2">
    <location>
        <begin position="31"/>
        <end position="75"/>
    </location>
</feature>
<organism evidence="3 4">
    <name type="scientific">Streptosporangium lutulentum</name>
    <dbReference type="NCBI Taxonomy" id="1461250"/>
    <lineage>
        <taxon>Bacteria</taxon>
        <taxon>Bacillati</taxon>
        <taxon>Actinomycetota</taxon>
        <taxon>Actinomycetes</taxon>
        <taxon>Streptosporangiales</taxon>
        <taxon>Streptosporangiaceae</taxon>
        <taxon>Streptosporangium</taxon>
    </lineage>
</organism>
<dbReference type="Proteomes" id="UP001225356">
    <property type="component" value="Unassembled WGS sequence"/>
</dbReference>
<keyword evidence="4" id="KW-1185">Reference proteome</keyword>
<dbReference type="EMBL" id="JAUSQU010000001">
    <property type="protein sequence ID" value="MDP9846412.1"/>
    <property type="molecule type" value="Genomic_DNA"/>
</dbReference>
<name>A0ABT9QI93_9ACTN</name>
<evidence type="ECO:0000256" key="2">
    <source>
        <dbReference type="SAM" id="SignalP"/>
    </source>
</evidence>
<evidence type="ECO:0000256" key="1">
    <source>
        <dbReference type="SAM" id="MobiDB-lite"/>
    </source>
</evidence>
<feature type="signal peptide" evidence="2">
    <location>
        <begin position="1"/>
        <end position="30"/>
    </location>
</feature>
<sequence>MRFIARIWTWTGAGALAAALIVVPSVTAEAAVQAGNVPHVAVAAAQSVIVAGDGPGSNHRRSRGGAGLISRDNVR</sequence>
<gene>
    <name evidence="3" type="ORF">J2853_005623</name>
</gene>
<dbReference type="RefSeq" id="WP_307562880.1">
    <property type="nucleotide sequence ID" value="NZ_JAUSQU010000001.1"/>
</dbReference>
<evidence type="ECO:0000313" key="3">
    <source>
        <dbReference type="EMBL" id="MDP9846412.1"/>
    </source>
</evidence>
<proteinExistence type="predicted"/>